<dbReference type="EMBL" id="LT158599">
    <property type="protein sequence ID" value="CVK33710.1"/>
    <property type="molecule type" value="Genomic_DNA"/>
</dbReference>
<evidence type="ECO:0000313" key="13">
    <source>
        <dbReference type="Proteomes" id="UP000069850"/>
    </source>
</evidence>
<evidence type="ECO:0000256" key="7">
    <source>
        <dbReference type="ARBA" id="ARBA00023098"/>
    </source>
</evidence>
<organism evidence="12 13">
    <name type="scientific">Methanoculleus bourgensis</name>
    <dbReference type="NCBI Taxonomy" id="83986"/>
    <lineage>
        <taxon>Archaea</taxon>
        <taxon>Methanobacteriati</taxon>
        <taxon>Methanobacteriota</taxon>
        <taxon>Stenosarchaea group</taxon>
        <taxon>Methanomicrobia</taxon>
        <taxon>Methanomicrobiales</taxon>
        <taxon>Methanomicrobiaceae</taxon>
        <taxon>Methanoculleus</taxon>
    </lineage>
</organism>
<keyword evidence="8 11" id="KW-0472">Membrane</keyword>
<keyword evidence="3 11" id="KW-0808">Transferase</keyword>
<evidence type="ECO:0000256" key="11">
    <source>
        <dbReference type="HAMAP-Rule" id="MF_01117"/>
    </source>
</evidence>
<keyword evidence="7 11" id="KW-0443">Lipid metabolism</keyword>
<dbReference type="InterPro" id="IPR032690">
    <property type="entry name" value="CarS"/>
</dbReference>
<keyword evidence="10 11" id="KW-1208">Phospholipid metabolism</keyword>
<evidence type="ECO:0000256" key="4">
    <source>
        <dbReference type="ARBA" id="ARBA00022692"/>
    </source>
</evidence>
<dbReference type="Pfam" id="PF01864">
    <property type="entry name" value="CarS-like"/>
    <property type="match status" value="1"/>
</dbReference>
<comment type="cofactor">
    <cofactor evidence="11">
        <name>Mg(2+)</name>
        <dbReference type="ChEBI" id="CHEBI:18420"/>
    </cofactor>
</comment>
<feature type="transmembrane region" description="Helical" evidence="11">
    <location>
        <begin position="134"/>
        <end position="151"/>
    </location>
</feature>
<feature type="transmembrane region" description="Helical" evidence="11">
    <location>
        <begin position="7"/>
        <end position="27"/>
    </location>
</feature>
<comment type="similarity">
    <text evidence="11">Belongs to the CDP-archaeol synthase family.</text>
</comment>
<keyword evidence="5 11" id="KW-0460">Magnesium</keyword>
<sequence length="187" mass="20589">MTLENTAIGYWIFSLLAALWIMIPAYVPNSAAAALGGGTPIDFGKVCSDGRRVFGDGKTYRGFFGGVLCGILAGLVEIWVWSSFNLTALPRQTLLSVTLLAAGALLGDLAKSFLKRRLGKERGESWPIADQYDLVIGSFLLMLLIYPQWLFENITLPIAVWIVIITPLLHRVVNIIGYYIGVKEVPW</sequence>
<keyword evidence="1 11" id="KW-1003">Cell membrane</keyword>
<accession>A0A0X3BPH8</accession>
<feature type="transmembrane region" description="Helical" evidence="11">
    <location>
        <begin position="62"/>
        <end position="81"/>
    </location>
</feature>
<comment type="pathway">
    <text evidence="11">Membrane lipid metabolism; glycerophospholipid metabolism.</text>
</comment>
<protein>
    <recommendedName>
        <fullName evidence="11">CDP-archaeol synthase</fullName>
        <ecNumber evidence="11">2.7.7.67</ecNumber>
    </recommendedName>
    <alternativeName>
        <fullName evidence="11">CDP-2,3-bis-(O-geranylgeranyl)-sn-glycerol synthase</fullName>
    </alternativeName>
</protein>
<evidence type="ECO:0000256" key="8">
    <source>
        <dbReference type="ARBA" id="ARBA00023136"/>
    </source>
</evidence>
<evidence type="ECO:0000256" key="3">
    <source>
        <dbReference type="ARBA" id="ARBA00022679"/>
    </source>
</evidence>
<feature type="transmembrane region" description="Helical" evidence="11">
    <location>
        <begin position="93"/>
        <end position="114"/>
    </location>
</feature>
<keyword evidence="6 11" id="KW-1133">Transmembrane helix</keyword>
<evidence type="ECO:0000256" key="9">
    <source>
        <dbReference type="ARBA" id="ARBA00023209"/>
    </source>
</evidence>
<dbReference type="EC" id="2.7.7.67" evidence="11"/>
<dbReference type="GO" id="GO:0005886">
    <property type="term" value="C:plasma membrane"/>
    <property type="evidence" value="ECO:0007669"/>
    <property type="project" value="UniProtKB-SubCell"/>
</dbReference>
<dbReference type="OrthoDB" id="45383at2157"/>
<dbReference type="PANTHER" id="PTHR39650">
    <property type="entry name" value="CDP-ARCHAEOL SYNTHASE"/>
    <property type="match status" value="1"/>
</dbReference>
<dbReference type="GO" id="GO:0043338">
    <property type="term" value="F:CDP-2,3-bis-(O-geranylgeranyl)-sn-glycerol synthase activity"/>
    <property type="evidence" value="ECO:0007669"/>
    <property type="project" value="UniProtKB-EC"/>
</dbReference>
<evidence type="ECO:0000313" key="12">
    <source>
        <dbReference type="EMBL" id="CVK33710.1"/>
    </source>
</evidence>
<dbReference type="InterPro" id="IPR002726">
    <property type="entry name" value="CarS_archaea"/>
</dbReference>
<comment type="catalytic activity">
    <reaction evidence="11">
        <text>2,3-bis-O-(geranylgeranyl)-sn-glycerol 1-phosphate + CTP + H(+) = CDP-2,3-bis-O-(geranylgeranyl)-sn-glycerol + diphosphate</text>
        <dbReference type="Rhea" id="RHEA:25690"/>
        <dbReference type="ChEBI" id="CHEBI:15378"/>
        <dbReference type="ChEBI" id="CHEBI:33019"/>
        <dbReference type="ChEBI" id="CHEBI:37563"/>
        <dbReference type="ChEBI" id="CHEBI:58837"/>
        <dbReference type="ChEBI" id="CHEBI:58838"/>
        <dbReference type="EC" id="2.7.7.67"/>
    </reaction>
</comment>
<keyword evidence="9 11" id="KW-0594">Phospholipid biosynthesis</keyword>
<dbReference type="HAMAP" id="MF_01117">
    <property type="entry name" value="CDP_archaeol_synth"/>
    <property type="match status" value="1"/>
</dbReference>
<feature type="transmembrane region" description="Helical" evidence="11">
    <location>
        <begin position="158"/>
        <end position="180"/>
    </location>
</feature>
<gene>
    <name evidence="11" type="primary">carS</name>
    <name evidence="12" type="ORF">MMAB1_2497</name>
</gene>
<name>A0A0X3BPH8_9EURY</name>
<proteinExistence type="inferred from homology"/>
<dbReference type="Proteomes" id="UP000069850">
    <property type="component" value="Chromosome 1"/>
</dbReference>
<dbReference type="NCBIfam" id="NF003114">
    <property type="entry name" value="PRK04032.1"/>
    <property type="match status" value="1"/>
</dbReference>
<reference evidence="12 13" key="1">
    <citation type="submission" date="2016-01" db="EMBL/GenBank/DDBJ databases">
        <authorList>
            <person name="Manzoor S."/>
        </authorList>
    </citation>
    <scope>NUCLEOTIDE SEQUENCE [LARGE SCALE GENOMIC DNA]</scope>
    <source>
        <strain evidence="12">Methanoculleus sp MAB1</strain>
    </source>
</reference>
<dbReference type="PANTHER" id="PTHR39650:SF1">
    <property type="entry name" value="CDP-ARCHAEOL SYNTHASE"/>
    <property type="match status" value="1"/>
</dbReference>
<keyword evidence="2 11" id="KW-0444">Lipid biosynthesis</keyword>
<keyword evidence="4 11" id="KW-0812">Transmembrane</keyword>
<evidence type="ECO:0000256" key="2">
    <source>
        <dbReference type="ARBA" id="ARBA00022516"/>
    </source>
</evidence>
<dbReference type="AlphaFoldDB" id="A0A0X3BPH8"/>
<evidence type="ECO:0000256" key="1">
    <source>
        <dbReference type="ARBA" id="ARBA00022475"/>
    </source>
</evidence>
<evidence type="ECO:0000256" key="5">
    <source>
        <dbReference type="ARBA" id="ARBA00022842"/>
    </source>
</evidence>
<comment type="function">
    <text evidence="11">Catalyzes the formation of CDP-2,3-bis-(O-geranylgeranyl)-sn-glycerol (CDP-archaeol) from 2,3-bis-(O-geranylgeranyl)-sn-glycerol 1-phosphate (DGGGP) and CTP. This reaction is the third ether-bond-formation step in the biosynthesis of archaeal membrane lipids.</text>
</comment>
<dbReference type="GO" id="GO:0046474">
    <property type="term" value="P:glycerophospholipid biosynthetic process"/>
    <property type="evidence" value="ECO:0007669"/>
    <property type="project" value="UniProtKB-UniRule"/>
</dbReference>
<dbReference type="KEGG" id="mema:MMAB1_2497"/>
<dbReference type="UniPathway" id="UPA00940"/>
<evidence type="ECO:0000256" key="6">
    <source>
        <dbReference type="ARBA" id="ARBA00022989"/>
    </source>
</evidence>
<comment type="subcellular location">
    <subcellularLocation>
        <location evidence="11">Cell membrane</location>
        <topology evidence="11">Multi-pass membrane protein</topology>
    </subcellularLocation>
</comment>
<evidence type="ECO:0000256" key="10">
    <source>
        <dbReference type="ARBA" id="ARBA00023264"/>
    </source>
</evidence>